<dbReference type="SUPFAM" id="SSF56019">
    <property type="entry name" value="The spindle assembly checkpoint protein mad2"/>
    <property type="match status" value="1"/>
</dbReference>
<sequence>MFRDEMDNCFIDTTIEFLSVAFHNILYYASIYPRSIFEKRKKYSVVIYRSMHPEVNQYIDLCLKSIMHCLKSGQLSRIEFSITDNTYTPVVKFVFDLDKNGQFDGSTDAYLVQTEENFRAFCLIMSSMSHRFNNLPEDCSFTIHLHTNESAAVTMATNPDLEDFPLVEVDEVEESTNKILPLRRFTLRNYSLDAYIEIR</sequence>
<reference evidence="2" key="1">
    <citation type="submission" date="2015-09" db="EMBL/GenBank/DDBJ databases">
        <title>De novo assembly of Pectinophora gossypiella (Pink Bollworm) gut transcriptome.</title>
        <authorList>
            <person name="Tassone E.E."/>
        </authorList>
    </citation>
    <scope>NUCLEOTIDE SEQUENCE</scope>
</reference>
<accession>A0A1E1WIK7</accession>
<dbReference type="Gene3D" id="3.30.900.10">
    <property type="entry name" value="HORMA domain"/>
    <property type="match status" value="1"/>
</dbReference>
<protein>
    <recommendedName>
        <fullName evidence="1">HORMA domain-containing protein</fullName>
    </recommendedName>
</protein>
<dbReference type="PROSITE" id="PS50815">
    <property type="entry name" value="HORMA"/>
    <property type="match status" value="1"/>
</dbReference>
<dbReference type="PANTHER" id="PTHR11842">
    <property type="entry name" value="MITOTIC SPINDLE ASSEMBLY CHECKPOINT PROTEIN MAD2"/>
    <property type="match status" value="1"/>
</dbReference>
<dbReference type="InterPro" id="IPR045091">
    <property type="entry name" value="Mad2-like"/>
</dbReference>
<dbReference type="AlphaFoldDB" id="A0A1E1WIK7"/>
<organism evidence="2">
    <name type="scientific">Pectinophora gossypiella</name>
    <name type="common">Cotton pink bollworm</name>
    <name type="synonym">Depressaria gossypiella</name>
    <dbReference type="NCBI Taxonomy" id="13191"/>
    <lineage>
        <taxon>Eukaryota</taxon>
        <taxon>Metazoa</taxon>
        <taxon>Ecdysozoa</taxon>
        <taxon>Arthropoda</taxon>
        <taxon>Hexapoda</taxon>
        <taxon>Insecta</taxon>
        <taxon>Pterygota</taxon>
        <taxon>Neoptera</taxon>
        <taxon>Endopterygota</taxon>
        <taxon>Lepidoptera</taxon>
        <taxon>Glossata</taxon>
        <taxon>Ditrysia</taxon>
        <taxon>Gelechioidea</taxon>
        <taxon>Gelechiidae</taxon>
        <taxon>Apatetrinae</taxon>
        <taxon>Pectinophora</taxon>
    </lineage>
</organism>
<evidence type="ECO:0000313" key="2">
    <source>
        <dbReference type="EMBL" id="JAT86825.1"/>
    </source>
</evidence>
<proteinExistence type="predicted"/>
<dbReference type="EMBL" id="GDQN01004229">
    <property type="protein sequence ID" value="JAT86825.1"/>
    <property type="molecule type" value="Transcribed_RNA"/>
</dbReference>
<dbReference type="GO" id="GO:0016035">
    <property type="term" value="C:zeta DNA polymerase complex"/>
    <property type="evidence" value="ECO:0007669"/>
    <property type="project" value="TreeGrafter"/>
</dbReference>
<dbReference type="OrthoDB" id="21254at2759"/>
<dbReference type="PANTHER" id="PTHR11842:SF10">
    <property type="entry name" value="MITOTIC SPINDLE ASSEMBLY CHECKPOINT PROTEIN MAD2B"/>
    <property type="match status" value="1"/>
</dbReference>
<evidence type="ECO:0000259" key="1">
    <source>
        <dbReference type="PROSITE" id="PS50815"/>
    </source>
</evidence>
<dbReference type="InterPro" id="IPR003511">
    <property type="entry name" value="HORMA_dom"/>
</dbReference>
<feature type="domain" description="HORMA" evidence="1">
    <location>
        <begin position="8"/>
        <end position="196"/>
    </location>
</feature>
<dbReference type="Pfam" id="PF02301">
    <property type="entry name" value="HORMA"/>
    <property type="match status" value="1"/>
</dbReference>
<dbReference type="InterPro" id="IPR036570">
    <property type="entry name" value="HORMA_dom_sf"/>
</dbReference>
<gene>
    <name evidence="2" type="ORF">g.8976</name>
</gene>
<name>A0A1E1WIK7_PECGO</name>